<evidence type="ECO:0000313" key="4">
    <source>
        <dbReference type="Proteomes" id="UP001164746"/>
    </source>
</evidence>
<accession>A0ABY7G8Q2</accession>
<name>A0ABY7G8Q2_MYAAR</name>
<proteinExistence type="inferred from homology"/>
<evidence type="ECO:0000256" key="1">
    <source>
        <dbReference type="ARBA" id="ARBA00005361"/>
    </source>
</evidence>
<reference evidence="3" key="1">
    <citation type="submission" date="2022-11" db="EMBL/GenBank/DDBJ databases">
        <title>Centuries of genome instability and evolution in soft-shell clam transmissible cancer (bioRxiv).</title>
        <authorList>
            <person name="Hart S.F.M."/>
            <person name="Yonemitsu M.A."/>
            <person name="Giersch R.M."/>
            <person name="Beal B.F."/>
            <person name="Arriagada G."/>
            <person name="Davis B.W."/>
            <person name="Ostrander E.A."/>
            <person name="Goff S.P."/>
            <person name="Metzger M.J."/>
        </authorList>
    </citation>
    <scope>NUCLEOTIDE SEQUENCE</scope>
    <source>
        <strain evidence="3">MELC-2E11</strain>
        <tissue evidence="3">Siphon/mantle</tissue>
    </source>
</reference>
<dbReference type="InterPro" id="IPR005334">
    <property type="entry name" value="Tctex-1-like"/>
</dbReference>
<dbReference type="Pfam" id="PF03645">
    <property type="entry name" value="Tctex-1"/>
    <property type="match status" value="1"/>
</dbReference>
<dbReference type="InterPro" id="IPR038586">
    <property type="entry name" value="Tctex-1-like_sf"/>
</dbReference>
<evidence type="ECO:0000256" key="2">
    <source>
        <dbReference type="SAM" id="MobiDB-lite"/>
    </source>
</evidence>
<keyword evidence="4" id="KW-1185">Reference proteome</keyword>
<evidence type="ECO:0000313" key="3">
    <source>
        <dbReference type="EMBL" id="WAR29794.1"/>
    </source>
</evidence>
<dbReference type="Gene3D" id="3.30.1140.40">
    <property type="entry name" value="Tctex-1"/>
    <property type="match status" value="1"/>
</dbReference>
<dbReference type="EMBL" id="CP111027">
    <property type="protein sequence ID" value="WAR29794.1"/>
    <property type="molecule type" value="Genomic_DNA"/>
</dbReference>
<feature type="region of interest" description="Disordered" evidence="2">
    <location>
        <begin position="1"/>
        <end position="25"/>
    </location>
</feature>
<sequence length="159" mass="17631">MASPRMGRAKVLPISSARSSTAPPTLRTETATFLEVTPMDISLPTYSDHRRQIRQESKYKMAPATELPVEPRNIEIAVEKVLSDNLHDKYYEASQSRHLSQLLSARVLEEVRRQAPGNYKFVAVVSIGSVRERPGVQLGSSTTQNVQTEMTSLMGVTSS</sequence>
<comment type="similarity">
    <text evidence="1">Belongs to the dynein light chain Tctex-type family.</text>
</comment>
<dbReference type="CDD" id="cd21451">
    <property type="entry name" value="DLC-like_TCTEX1D"/>
    <property type="match status" value="1"/>
</dbReference>
<feature type="compositionally biased region" description="Polar residues" evidence="2">
    <location>
        <begin position="16"/>
        <end position="25"/>
    </location>
</feature>
<gene>
    <name evidence="3" type="ORF">MAR_003362</name>
</gene>
<organism evidence="3 4">
    <name type="scientific">Mya arenaria</name>
    <name type="common">Soft-shell clam</name>
    <dbReference type="NCBI Taxonomy" id="6604"/>
    <lineage>
        <taxon>Eukaryota</taxon>
        <taxon>Metazoa</taxon>
        <taxon>Spiralia</taxon>
        <taxon>Lophotrochozoa</taxon>
        <taxon>Mollusca</taxon>
        <taxon>Bivalvia</taxon>
        <taxon>Autobranchia</taxon>
        <taxon>Heteroconchia</taxon>
        <taxon>Euheterodonta</taxon>
        <taxon>Imparidentia</taxon>
        <taxon>Neoheterodontei</taxon>
        <taxon>Myida</taxon>
        <taxon>Myoidea</taxon>
        <taxon>Myidae</taxon>
        <taxon>Mya</taxon>
    </lineage>
</organism>
<dbReference type="Proteomes" id="UP001164746">
    <property type="component" value="Chromosome 16"/>
</dbReference>
<protein>
    <submittedName>
        <fullName evidence="3">Uncharacterized protein</fullName>
    </submittedName>
</protein>